<name>A0A0E9RT74_ANGAN</name>
<proteinExistence type="predicted"/>
<organism evidence="1">
    <name type="scientific">Anguilla anguilla</name>
    <name type="common">European freshwater eel</name>
    <name type="synonym">Muraena anguilla</name>
    <dbReference type="NCBI Taxonomy" id="7936"/>
    <lineage>
        <taxon>Eukaryota</taxon>
        <taxon>Metazoa</taxon>
        <taxon>Chordata</taxon>
        <taxon>Craniata</taxon>
        <taxon>Vertebrata</taxon>
        <taxon>Euteleostomi</taxon>
        <taxon>Actinopterygii</taxon>
        <taxon>Neopterygii</taxon>
        <taxon>Teleostei</taxon>
        <taxon>Anguilliformes</taxon>
        <taxon>Anguillidae</taxon>
        <taxon>Anguilla</taxon>
    </lineage>
</organism>
<dbReference type="AlphaFoldDB" id="A0A0E9RT74"/>
<accession>A0A0E9RT74</accession>
<evidence type="ECO:0000313" key="1">
    <source>
        <dbReference type="EMBL" id="JAH32331.1"/>
    </source>
</evidence>
<dbReference type="EMBL" id="GBXM01076246">
    <property type="protein sequence ID" value="JAH32331.1"/>
    <property type="molecule type" value="Transcribed_RNA"/>
</dbReference>
<reference evidence="1" key="2">
    <citation type="journal article" date="2015" name="Fish Shellfish Immunol.">
        <title>Early steps in the European eel (Anguilla anguilla)-Vibrio vulnificus interaction in the gills: Role of the RtxA13 toxin.</title>
        <authorList>
            <person name="Callol A."/>
            <person name="Pajuelo D."/>
            <person name="Ebbesson L."/>
            <person name="Teles M."/>
            <person name="MacKenzie S."/>
            <person name="Amaro C."/>
        </authorList>
    </citation>
    <scope>NUCLEOTIDE SEQUENCE</scope>
</reference>
<reference evidence="1" key="1">
    <citation type="submission" date="2014-11" db="EMBL/GenBank/DDBJ databases">
        <authorList>
            <person name="Amaro Gonzalez C."/>
        </authorList>
    </citation>
    <scope>NUCLEOTIDE SEQUENCE</scope>
</reference>
<protein>
    <submittedName>
        <fullName evidence="1">Uncharacterized protein</fullName>
    </submittedName>
</protein>
<sequence>MTHVGMLFWVCYSVEVHTELFSGVTLVFYGCR</sequence>